<reference evidence="1" key="2">
    <citation type="submission" date="2021-04" db="EMBL/GenBank/DDBJ databases">
        <authorList>
            <person name="Podell S."/>
        </authorList>
    </citation>
    <scope>NUCLEOTIDE SEQUENCE</scope>
    <source>
        <strain evidence="1">Hildebrandi</strain>
    </source>
</reference>
<dbReference type="Proteomes" id="UP000693970">
    <property type="component" value="Unassembled WGS sequence"/>
</dbReference>
<sequence>MDNKLLESFLDINHPFGRQGWDPQQRQIELETMKHFKVELEALHWLLGMEYLFHIVVSNIQAQIQLQQQQQQQPNSSNVYTSFSIGKVCSYSFVNLLFRSGQYVQCHAHGNSNWFVDTSVVSVISRVVPSIDAVHLASSSSLPPAVAPAAVQRFRSRWKSPLRVALFPSGH</sequence>
<evidence type="ECO:0000313" key="1">
    <source>
        <dbReference type="EMBL" id="KAG7355332.1"/>
    </source>
</evidence>
<keyword evidence="2" id="KW-1185">Reference proteome</keyword>
<proteinExistence type="predicted"/>
<gene>
    <name evidence="1" type="ORF">IV203_004688</name>
</gene>
<comment type="caution">
    <text evidence="1">The sequence shown here is derived from an EMBL/GenBank/DDBJ whole genome shotgun (WGS) entry which is preliminary data.</text>
</comment>
<dbReference type="EMBL" id="JAGRRH010000016">
    <property type="protein sequence ID" value="KAG7355332.1"/>
    <property type="molecule type" value="Genomic_DNA"/>
</dbReference>
<evidence type="ECO:0000313" key="2">
    <source>
        <dbReference type="Proteomes" id="UP000693970"/>
    </source>
</evidence>
<dbReference type="AlphaFoldDB" id="A0A9K3PPX4"/>
<organism evidence="1 2">
    <name type="scientific">Nitzschia inconspicua</name>
    <dbReference type="NCBI Taxonomy" id="303405"/>
    <lineage>
        <taxon>Eukaryota</taxon>
        <taxon>Sar</taxon>
        <taxon>Stramenopiles</taxon>
        <taxon>Ochrophyta</taxon>
        <taxon>Bacillariophyta</taxon>
        <taxon>Bacillariophyceae</taxon>
        <taxon>Bacillariophycidae</taxon>
        <taxon>Bacillariales</taxon>
        <taxon>Bacillariaceae</taxon>
        <taxon>Nitzschia</taxon>
    </lineage>
</organism>
<protein>
    <submittedName>
        <fullName evidence="1">Uncharacterized protein</fullName>
    </submittedName>
</protein>
<accession>A0A9K3PPX4</accession>
<reference evidence="1" key="1">
    <citation type="journal article" date="2021" name="Sci. Rep.">
        <title>Diploid genomic architecture of Nitzschia inconspicua, an elite biomass production diatom.</title>
        <authorList>
            <person name="Oliver A."/>
            <person name="Podell S."/>
            <person name="Pinowska A."/>
            <person name="Traller J.C."/>
            <person name="Smith S.R."/>
            <person name="McClure R."/>
            <person name="Beliaev A."/>
            <person name="Bohutskyi P."/>
            <person name="Hill E.A."/>
            <person name="Rabines A."/>
            <person name="Zheng H."/>
            <person name="Allen L.Z."/>
            <person name="Kuo A."/>
            <person name="Grigoriev I.V."/>
            <person name="Allen A.E."/>
            <person name="Hazlebeck D."/>
            <person name="Allen E.E."/>
        </authorList>
    </citation>
    <scope>NUCLEOTIDE SEQUENCE</scope>
    <source>
        <strain evidence="1">Hildebrandi</strain>
    </source>
</reference>
<name>A0A9K3PPX4_9STRA</name>